<reference evidence="1" key="1">
    <citation type="thesis" date="2020" institute="ProQuest LLC" country="789 East Eisenhower Parkway, Ann Arbor, MI, USA">
        <title>Comparative Genomics and Chromosome Evolution.</title>
        <authorList>
            <person name="Mudd A.B."/>
        </authorList>
    </citation>
    <scope>NUCLEOTIDE SEQUENCE</scope>
    <source>
        <strain evidence="1">237g6f4</strain>
        <tissue evidence="1">Blood</tissue>
    </source>
</reference>
<keyword evidence="2" id="KW-1185">Reference proteome</keyword>
<dbReference type="EMBL" id="WNYA01000004">
    <property type="protein sequence ID" value="KAG8573848.1"/>
    <property type="molecule type" value="Genomic_DNA"/>
</dbReference>
<organism evidence="1 2">
    <name type="scientific">Engystomops pustulosus</name>
    <name type="common">Tungara frog</name>
    <name type="synonym">Physalaemus pustulosus</name>
    <dbReference type="NCBI Taxonomy" id="76066"/>
    <lineage>
        <taxon>Eukaryota</taxon>
        <taxon>Metazoa</taxon>
        <taxon>Chordata</taxon>
        <taxon>Craniata</taxon>
        <taxon>Vertebrata</taxon>
        <taxon>Euteleostomi</taxon>
        <taxon>Amphibia</taxon>
        <taxon>Batrachia</taxon>
        <taxon>Anura</taxon>
        <taxon>Neobatrachia</taxon>
        <taxon>Hyloidea</taxon>
        <taxon>Leptodactylidae</taxon>
        <taxon>Leiuperinae</taxon>
        <taxon>Engystomops</taxon>
    </lineage>
</organism>
<accession>A0AAV7BMJ7</accession>
<protein>
    <submittedName>
        <fullName evidence="1">Uncharacterized protein</fullName>
    </submittedName>
</protein>
<dbReference type="EMBL" id="WNYA01000004">
    <property type="protein sequence ID" value="KAG8573849.1"/>
    <property type="molecule type" value="Genomic_DNA"/>
</dbReference>
<comment type="caution">
    <text evidence="1">The sequence shown here is derived from an EMBL/GenBank/DDBJ whole genome shotgun (WGS) entry which is preliminary data.</text>
</comment>
<name>A0AAV7BMJ7_ENGPU</name>
<sequence length="90" mass="10664">MPLHALILRWSNFWNCRFPFISIVHKTQRYNILPHELQFFCVTSQWTEVARFSLNVKLQIHVLPDSSDLDKFFEGSNSSPLHELFTKVES</sequence>
<gene>
    <name evidence="1" type="ORF">GDO81_008879</name>
</gene>
<evidence type="ECO:0000313" key="2">
    <source>
        <dbReference type="Proteomes" id="UP000824782"/>
    </source>
</evidence>
<dbReference type="EMBL" id="WNYA01000004">
    <property type="protein sequence ID" value="KAG8573852.1"/>
    <property type="molecule type" value="Genomic_DNA"/>
</dbReference>
<proteinExistence type="predicted"/>
<dbReference type="AlphaFoldDB" id="A0AAV7BMJ7"/>
<dbReference type="Proteomes" id="UP000824782">
    <property type="component" value="Unassembled WGS sequence"/>
</dbReference>
<dbReference type="EMBL" id="WNYA01000004">
    <property type="protein sequence ID" value="KAG8573850.1"/>
    <property type="molecule type" value="Genomic_DNA"/>
</dbReference>
<dbReference type="EMBL" id="WNYA01000004">
    <property type="protein sequence ID" value="KAG8573851.1"/>
    <property type="molecule type" value="Genomic_DNA"/>
</dbReference>
<evidence type="ECO:0000313" key="1">
    <source>
        <dbReference type="EMBL" id="KAG8573851.1"/>
    </source>
</evidence>